<evidence type="ECO:0000313" key="3">
    <source>
        <dbReference type="Proteomes" id="UP000823891"/>
    </source>
</evidence>
<dbReference type="InterPro" id="IPR003593">
    <property type="entry name" value="AAA+_ATPase"/>
</dbReference>
<dbReference type="InterPro" id="IPR027417">
    <property type="entry name" value="P-loop_NTPase"/>
</dbReference>
<evidence type="ECO:0000259" key="1">
    <source>
        <dbReference type="SMART" id="SM00382"/>
    </source>
</evidence>
<gene>
    <name evidence="2" type="ORF">H9761_18555</name>
</gene>
<dbReference type="Proteomes" id="UP000823891">
    <property type="component" value="Unassembled WGS sequence"/>
</dbReference>
<keyword evidence="2" id="KW-0547">Nucleotide-binding</keyword>
<reference evidence="2" key="1">
    <citation type="journal article" date="2021" name="PeerJ">
        <title>Extensive microbial diversity within the chicken gut microbiome revealed by metagenomics and culture.</title>
        <authorList>
            <person name="Gilroy R."/>
            <person name="Ravi A."/>
            <person name="Getino M."/>
            <person name="Pursley I."/>
            <person name="Horton D.L."/>
            <person name="Alikhan N.F."/>
            <person name="Baker D."/>
            <person name="Gharbi K."/>
            <person name="Hall N."/>
            <person name="Watson M."/>
            <person name="Adriaenssens E.M."/>
            <person name="Foster-Nyarko E."/>
            <person name="Jarju S."/>
            <person name="Secka A."/>
            <person name="Antonio M."/>
            <person name="Oren A."/>
            <person name="Chaudhuri R.R."/>
            <person name="La Ragione R."/>
            <person name="Hildebrand F."/>
            <person name="Pallen M.J."/>
        </authorList>
    </citation>
    <scope>NUCLEOTIDE SEQUENCE</scope>
    <source>
        <strain evidence="2">USAMLcec2-132</strain>
    </source>
</reference>
<name>A0A9D2SSV8_9FIRM</name>
<dbReference type="GO" id="GO:0005524">
    <property type="term" value="F:ATP binding"/>
    <property type="evidence" value="ECO:0007669"/>
    <property type="project" value="UniProtKB-KW"/>
</dbReference>
<comment type="caution">
    <text evidence="2">The sequence shown here is derived from an EMBL/GenBank/DDBJ whole genome shotgun (WGS) entry which is preliminary data.</text>
</comment>
<sequence length="315" mass="36339">MRFGTDFLTDISEKILSRGLKHGDSVIIGENSCGKSLLLRLLIENAGKTDAVYFLDAVNRGFDVGKVVKERKKPEYKRTIVDTRIQEDFFNLKDSFNCFGTMTERVEQIYFLYEKELQDLFERLTGERFCLISGNVLGEVEFKEGKGLLSSGYQAVVRILLELLYYQEKCVEEKKIERPTVIIDELDEFLSPGYAYKIFPFLKEQFSQIEFIVTTHSADLVAGAQNANLIILDDQGYEVMDINDCQSISEVQIIFDRVFGGHVSQTSEMENTLRRLLNNRINQAWTETDQKILEGLKRENLTASQQLIYKQILEW</sequence>
<accession>A0A9D2SSV8</accession>
<dbReference type="Gene3D" id="3.40.50.300">
    <property type="entry name" value="P-loop containing nucleotide triphosphate hydrolases"/>
    <property type="match status" value="1"/>
</dbReference>
<protein>
    <submittedName>
        <fullName evidence="2">ATP-binding protein</fullName>
    </submittedName>
</protein>
<dbReference type="EMBL" id="DWWS01000069">
    <property type="protein sequence ID" value="HJC25666.1"/>
    <property type="molecule type" value="Genomic_DNA"/>
</dbReference>
<dbReference type="PANTHER" id="PTHR43581">
    <property type="entry name" value="ATP/GTP PHOSPHATASE"/>
    <property type="match status" value="1"/>
</dbReference>
<dbReference type="SMART" id="SM00382">
    <property type="entry name" value="AAA"/>
    <property type="match status" value="1"/>
</dbReference>
<dbReference type="AlphaFoldDB" id="A0A9D2SSV8"/>
<dbReference type="SUPFAM" id="SSF52540">
    <property type="entry name" value="P-loop containing nucleoside triphosphate hydrolases"/>
    <property type="match status" value="1"/>
</dbReference>
<evidence type="ECO:0000313" key="2">
    <source>
        <dbReference type="EMBL" id="HJC25666.1"/>
    </source>
</evidence>
<feature type="domain" description="AAA+ ATPase" evidence="1">
    <location>
        <begin position="21"/>
        <end position="236"/>
    </location>
</feature>
<dbReference type="PANTHER" id="PTHR43581:SF2">
    <property type="entry name" value="EXCINUCLEASE ATPASE SUBUNIT"/>
    <property type="match status" value="1"/>
</dbReference>
<organism evidence="2 3">
    <name type="scientific">Candidatus Eisenbergiella merdavium</name>
    <dbReference type="NCBI Taxonomy" id="2838551"/>
    <lineage>
        <taxon>Bacteria</taxon>
        <taxon>Bacillati</taxon>
        <taxon>Bacillota</taxon>
        <taxon>Clostridia</taxon>
        <taxon>Lachnospirales</taxon>
        <taxon>Lachnospiraceae</taxon>
        <taxon>Eisenbergiella</taxon>
    </lineage>
</organism>
<keyword evidence="2" id="KW-0067">ATP-binding</keyword>
<dbReference type="Pfam" id="PF13304">
    <property type="entry name" value="AAA_21"/>
    <property type="match status" value="1"/>
</dbReference>
<dbReference type="GO" id="GO:0016887">
    <property type="term" value="F:ATP hydrolysis activity"/>
    <property type="evidence" value="ECO:0007669"/>
    <property type="project" value="InterPro"/>
</dbReference>
<reference evidence="2" key="2">
    <citation type="submission" date="2021-04" db="EMBL/GenBank/DDBJ databases">
        <authorList>
            <person name="Gilroy R."/>
        </authorList>
    </citation>
    <scope>NUCLEOTIDE SEQUENCE</scope>
    <source>
        <strain evidence="2">USAMLcec2-132</strain>
    </source>
</reference>
<dbReference type="InterPro" id="IPR051396">
    <property type="entry name" value="Bact_Antivir_Def_Nuclease"/>
</dbReference>
<dbReference type="InterPro" id="IPR003959">
    <property type="entry name" value="ATPase_AAA_core"/>
</dbReference>
<proteinExistence type="predicted"/>